<dbReference type="GeneID" id="54588897"/>
<evidence type="ECO:0000313" key="3">
    <source>
        <dbReference type="Proteomes" id="UP000800094"/>
    </source>
</evidence>
<feature type="domain" description="Heterokaryon incompatibility" evidence="1">
    <location>
        <begin position="91"/>
        <end position="224"/>
    </location>
</feature>
<dbReference type="PANTHER" id="PTHR24148:SF73">
    <property type="entry name" value="HET DOMAIN PROTEIN (AFU_ORTHOLOGUE AFUA_8G01020)"/>
    <property type="match status" value="1"/>
</dbReference>
<dbReference type="EMBL" id="ML987195">
    <property type="protein sequence ID" value="KAF2249241.1"/>
    <property type="molecule type" value="Genomic_DNA"/>
</dbReference>
<dbReference type="InterPro" id="IPR052895">
    <property type="entry name" value="HetReg/Transcr_Mod"/>
</dbReference>
<gene>
    <name evidence="2" type="ORF">BU26DRAFT_605114</name>
</gene>
<dbReference type="RefSeq" id="XP_033684245.1">
    <property type="nucleotide sequence ID" value="XM_033835567.1"/>
</dbReference>
<protein>
    <submittedName>
        <fullName evidence="2">HET-domain-containing protein</fullName>
    </submittedName>
</protein>
<evidence type="ECO:0000313" key="2">
    <source>
        <dbReference type="EMBL" id="KAF2249241.1"/>
    </source>
</evidence>
<accession>A0A6A6IFM8</accession>
<dbReference type="InterPro" id="IPR010730">
    <property type="entry name" value="HET"/>
</dbReference>
<evidence type="ECO:0000259" key="1">
    <source>
        <dbReference type="Pfam" id="PF06985"/>
    </source>
</evidence>
<dbReference type="Proteomes" id="UP000800094">
    <property type="component" value="Unassembled WGS sequence"/>
</dbReference>
<dbReference type="OrthoDB" id="2157530at2759"/>
<organism evidence="2 3">
    <name type="scientific">Trematosphaeria pertusa</name>
    <dbReference type="NCBI Taxonomy" id="390896"/>
    <lineage>
        <taxon>Eukaryota</taxon>
        <taxon>Fungi</taxon>
        <taxon>Dikarya</taxon>
        <taxon>Ascomycota</taxon>
        <taxon>Pezizomycotina</taxon>
        <taxon>Dothideomycetes</taxon>
        <taxon>Pleosporomycetidae</taxon>
        <taxon>Pleosporales</taxon>
        <taxon>Massarineae</taxon>
        <taxon>Trematosphaeriaceae</taxon>
        <taxon>Trematosphaeria</taxon>
    </lineage>
</organism>
<name>A0A6A6IFM8_9PLEO</name>
<dbReference type="Pfam" id="PF06985">
    <property type="entry name" value="HET"/>
    <property type="match status" value="1"/>
</dbReference>
<proteinExistence type="predicted"/>
<dbReference type="AlphaFoldDB" id="A0A6A6IFM8"/>
<reference evidence="2" key="1">
    <citation type="journal article" date="2020" name="Stud. Mycol.">
        <title>101 Dothideomycetes genomes: a test case for predicting lifestyles and emergence of pathogens.</title>
        <authorList>
            <person name="Haridas S."/>
            <person name="Albert R."/>
            <person name="Binder M."/>
            <person name="Bloem J."/>
            <person name="Labutti K."/>
            <person name="Salamov A."/>
            <person name="Andreopoulos B."/>
            <person name="Baker S."/>
            <person name="Barry K."/>
            <person name="Bills G."/>
            <person name="Bluhm B."/>
            <person name="Cannon C."/>
            <person name="Castanera R."/>
            <person name="Culley D."/>
            <person name="Daum C."/>
            <person name="Ezra D."/>
            <person name="Gonzalez J."/>
            <person name="Henrissat B."/>
            <person name="Kuo A."/>
            <person name="Liang C."/>
            <person name="Lipzen A."/>
            <person name="Lutzoni F."/>
            <person name="Magnuson J."/>
            <person name="Mondo S."/>
            <person name="Nolan M."/>
            <person name="Ohm R."/>
            <person name="Pangilinan J."/>
            <person name="Park H.-J."/>
            <person name="Ramirez L."/>
            <person name="Alfaro M."/>
            <person name="Sun H."/>
            <person name="Tritt A."/>
            <person name="Yoshinaga Y."/>
            <person name="Zwiers L.-H."/>
            <person name="Turgeon B."/>
            <person name="Goodwin S."/>
            <person name="Spatafora J."/>
            <person name="Crous P."/>
            <person name="Grigoriev I."/>
        </authorList>
    </citation>
    <scope>NUCLEOTIDE SEQUENCE</scope>
    <source>
        <strain evidence="2">CBS 122368</strain>
    </source>
</reference>
<dbReference type="PANTHER" id="PTHR24148">
    <property type="entry name" value="ANKYRIN REPEAT DOMAIN-CONTAINING PROTEIN 39 HOMOLOG-RELATED"/>
    <property type="match status" value="1"/>
</dbReference>
<sequence>MFLSRFWKDTSTLKIVKFQPDLDDPTNDPAAPPSALLPQILCKDTYTYTDFNNDRNEIRLLRIEPRRTPDSPEDPIRCELKVFPRATVPPYQALSYMWGQPSPTFKIFINGRTFTVRKNLCDFLLAARRNSWISTWIWIDQLCINQENLSERSSQVENMGTTYEDAKEVLIWLGHHGWIGDVAIEKMRNEIFSTHERDEGDPDGDVHHAIISNPYWTRMWIAQEIHLARRICILCSNSCLSWPEVECSEWWWSNPFAIGHEVIREKLDPYGEADVPSTEQDYNALHGAKQRTIAAPRDYYKLVLAINGCIWASCQDPRDRIYAIMGIVEPEQRLVIDYSKSTEEVFLDTLHKVLMVCGNLEPGRILYMLLALAAEMNLLGDLETKDVEKLYVVVEGRRADCHRPLPVVMDLVYRSGELVPLDFNSSYGDFSHNYDDVQEIELDDKIPPEQWPWRYDLQLSELHGRLDLYAKILKARKHWKMTDKCCKGNCMNGLLPLCITSRW</sequence>
<keyword evidence="3" id="KW-1185">Reference proteome</keyword>